<dbReference type="SUPFAM" id="SSF103473">
    <property type="entry name" value="MFS general substrate transporter"/>
    <property type="match status" value="1"/>
</dbReference>
<feature type="transmembrane region" description="Helical" evidence="6">
    <location>
        <begin position="50"/>
        <end position="67"/>
    </location>
</feature>
<keyword evidence="5 6" id="KW-0472">Membrane</keyword>
<feature type="transmembrane region" description="Helical" evidence="6">
    <location>
        <begin position="136"/>
        <end position="158"/>
    </location>
</feature>
<evidence type="ECO:0000256" key="2">
    <source>
        <dbReference type="ARBA" id="ARBA00022475"/>
    </source>
</evidence>
<organism evidence="8 9">
    <name type="scientific">Hanamia caeni</name>
    <dbReference type="NCBI Taxonomy" id="2294116"/>
    <lineage>
        <taxon>Bacteria</taxon>
        <taxon>Pseudomonadati</taxon>
        <taxon>Bacteroidota</taxon>
        <taxon>Chitinophagia</taxon>
        <taxon>Chitinophagales</taxon>
        <taxon>Chitinophagaceae</taxon>
        <taxon>Hanamia</taxon>
    </lineage>
</organism>
<comment type="caution">
    <text evidence="8">The sequence shown here is derived from an EMBL/GenBank/DDBJ whole genome shotgun (WGS) entry which is preliminary data.</text>
</comment>
<evidence type="ECO:0000256" key="4">
    <source>
        <dbReference type="ARBA" id="ARBA00022989"/>
    </source>
</evidence>
<feature type="transmembrane region" description="Helical" evidence="6">
    <location>
        <begin position="346"/>
        <end position="365"/>
    </location>
</feature>
<keyword evidence="3 6" id="KW-0812">Transmembrane</keyword>
<feature type="transmembrane region" description="Helical" evidence="6">
    <location>
        <begin position="79"/>
        <end position="100"/>
    </location>
</feature>
<dbReference type="PROSITE" id="PS50850">
    <property type="entry name" value="MFS"/>
    <property type="match status" value="1"/>
</dbReference>
<dbReference type="RefSeq" id="WP_123119982.1">
    <property type="nucleotide sequence ID" value="NZ_RJJR01000004.1"/>
</dbReference>
<feature type="transmembrane region" description="Helical" evidence="6">
    <location>
        <begin position="304"/>
        <end position="325"/>
    </location>
</feature>
<keyword evidence="2" id="KW-1003">Cell membrane</keyword>
<protein>
    <submittedName>
        <fullName evidence="8">MFS transporter</fullName>
    </submittedName>
</protein>
<dbReference type="Pfam" id="PF07690">
    <property type="entry name" value="MFS_1"/>
    <property type="match status" value="1"/>
</dbReference>
<dbReference type="GO" id="GO:0005886">
    <property type="term" value="C:plasma membrane"/>
    <property type="evidence" value="ECO:0007669"/>
    <property type="project" value="UniProtKB-SubCell"/>
</dbReference>
<comment type="subcellular location">
    <subcellularLocation>
        <location evidence="1">Cell membrane</location>
        <topology evidence="1">Multi-pass membrane protein</topology>
    </subcellularLocation>
</comment>
<dbReference type="GO" id="GO:0022857">
    <property type="term" value="F:transmembrane transporter activity"/>
    <property type="evidence" value="ECO:0007669"/>
    <property type="project" value="InterPro"/>
</dbReference>
<dbReference type="Proteomes" id="UP000267223">
    <property type="component" value="Unassembled WGS sequence"/>
</dbReference>
<dbReference type="PANTHER" id="PTHR43124">
    <property type="entry name" value="PURINE EFFLUX PUMP PBUE"/>
    <property type="match status" value="1"/>
</dbReference>
<evidence type="ECO:0000259" key="7">
    <source>
        <dbReference type="PROSITE" id="PS50850"/>
    </source>
</evidence>
<dbReference type="OrthoDB" id="9814303at2"/>
<feature type="transmembrane region" description="Helical" evidence="6">
    <location>
        <begin position="371"/>
        <end position="389"/>
    </location>
</feature>
<evidence type="ECO:0000256" key="3">
    <source>
        <dbReference type="ARBA" id="ARBA00022692"/>
    </source>
</evidence>
<dbReference type="Gene3D" id="1.20.1720.10">
    <property type="entry name" value="Multidrug resistance protein D"/>
    <property type="match status" value="1"/>
</dbReference>
<feature type="transmembrane region" description="Helical" evidence="6">
    <location>
        <begin position="214"/>
        <end position="239"/>
    </location>
</feature>
<feature type="transmembrane region" description="Helical" evidence="6">
    <location>
        <begin position="280"/>
        <end position="298"/>
    </location>
</feature>
<dbReference type="InterPro" id="IPR036259">
    <property type="entry name" value="MFS_trans_sf"/>
</dbReference>
<evidence type="ECO:0000313" key="8">
    <source>
        <dbReference type="EMBL" id="RNI37994.1"/>
    </source>
</evidence>
<accession>A0A3M9NJR1</accession>
<dbReference type="EMBL" id="RJJR01000004">
    <property type="protein sequence ID" value="RNI37994.1"/>
    <property type="molecule type" value="Genomic_DNA"/>
</dbReference>
<gene>
    <name evidence="8" type="ORF">EFY79_07115</name>
</gene>
<name>A0A3M9NJR1_9BACT</name>
<feature type="domain" description="Major facilitator superfamily (MFS) profile" evidence="7">
    <location>
        <begin position="12"/>
        <end position="393"/>
    </location>
</feature>
<dbReference type="InterPro" id="IPR050189">
    <property type="entry name" value="MFS_Efflux_Transporters"/>
</dbReference>
<sequence>MKHINMSNRKAASIAAFGLVPLSGFATDLYLPSFPEMVRVFHATPAQIQLTLSVFLISYGVGQFFAGSLMDSFGRYKPVIIALILFIVSNILIILTRNLFLLDACRILQGLCVSFIAVGKRTFFVDVYSGKQQQSYTALLTIVWGAAPIVAPFLGGFLQVHFGWTSSFYFLAVYAVILLIAELKYSGESLRYRTHFHFKPVTNIYLKLMKTRDFSVGVVILGLSFCLVISFNIAIPFIIDKVFHLSPVVTGYCALFSGIALFSGGIIGRYIGIAHLLKKAIIFSFIQAAIILLMFTFLDFLNTIFLLMIFVVFIHLIEGIIYNLFFTHCLIRFPKNAATAGGITSGGSYIVLSVALSGLLTLFPIPGQQTLAYSYLILCVSVIALLLIFRKSIVKGNELELNEKIK</sequence>
<evidence type="ECO:0000256" key="6">
    <source>
        <dbReference type="SAM" id="Phobius"/>
    </source>
</evidence>
<dbReference type="AlphaFoldDB" id="A0A3M9NJR1"/>
<keyword evidence="9" id="KW-1185">Reference proteome</keyword>
<evidence type="ECO:0000256" key="5">
    <source>
        <dbReference type="ARBA" id="ARBA00023136"/>
    </source>
</evidence>
<dbReference type="InterPro" id="IPR011701">
    <property type="entry name" value="MFS"/>
</dbReference>
<feature type="transmembrane region" description="Helical" evidence="6">
    <location>
        <begin position="106"/>
        <end position="124"/>
    </location>
</feature>
<dbReference type="PANTHER" id="PTHR43124:SF3">
    <property type="entry name" value="CHLORAMPHENICOL EFFLUX PUMP RV0191"/>
    <property type="match status" value="1"/>
</dbReference>
<evidence type="ECO:0000313" key="9">
    <source>
        <dbReference type="Proteomes" id="UP000267223"/>
    </source>
</evidence>
<proteinExistence type="predicted"/>
<reference evidence="8 9" key="1">
    <citation type="submission" date="2018-11" db="EMBL/GenBank/DDBJ databases">
        <title>Draft genome sequence of Ferruginibacter sp. BO-59.</title>
        <authorList>
            <person name="Im W.T."/>
        </authorList>
    </citation>
    <scope>NUCLEOTIDE SEQUENCE [LARGE SCALE GENOMIC DNA]</scope>
    <source>
        <strain evidence="8 9">BO-59</strain>
    </source>
</reference>
<feature type="transmembrane region" description="Helical" evidence="6">
    <location>
        <begin position="164"/>
        <end position="183"/>
    </location>
</feature>
<keyword evidence="4 6" id="KW-1133">Transmembrane helix</keyword>
<dbReference type="InterPro" id="IPR020846">
    <property type="entry name" value="MFS_dom"/>
</dbReference>
<feature type="transmembrane region" description="Helical" evidence="6">
    <location>
        <begin position="245"/>
        <end position="268"/>
    </location>
</feature>
<evidence type="ECO:0000256" key="1">
    <source>
        <dbReference type="ARBA" id="ARBA00004651"/>
    </source>
</evidence>